<organism evidence="4 5">
    <name type="scientific">Pyrenophora seminiperda CCB06</name>
    <dbReference type="NCBI Taxonomy" id="1302712"/>
    <lineage>
        <taxon>Eukaryota</taxon>
        <taxon>Fungi</taxon>
        <taxon>Dikarya</taxon>
        <taxon>Ascomycota</taxon>
        <taxon>Pezizomycotina</taxon>
        <taxon>Dothideomycetes</taxon>
        <taxon>Pleosporomycetidae</taxon>
        <taxon>Pleosporales</taxon>
        <taxon>Pleosporineae</taxon>
        <taxon>Pleosporaceae</taxon>
        <taxon>Pyrenophora</taxon>
    </lineage>
</organism>
<dbReference type="SMART" id="SM00066">
    <property type="entry name" value="GAL4"/>
    <property type="match status" value="1"/>
</dbReference>
<dbReference type="GO" id="GO:0008270">
    <property type="term" value="F:zinc ion binding"/>
    <property type="evidence" value="ECO:0007669"/>
    <property type="project" value="InterPro"/>
</dbReference>
<evidence type="ECO:0000256" key="1">
    <source>
        <dbReference type="ARBA" id="ARBA00023242"/>
    </source>
</evidence>
<reference evidence="4 5" key="1">
    <citation type="journal article" date="2014" name="PLoS ONE">
        <title>De novo Genome Assembly of the Fungal Plant Pathogen Pyrenophora semeniperda.</title>
        <authorList>
            <person name="Soliai M.M."/>
            <person name="Meyer S.E."/>
            <person name="Udall J.A."/>
            <person name="Elzinga D.E."/>
            <person name="Hermansen R.A."/>
            <person name="Bodily P.M."/>
            <person name="Hart A.A."/>
            <person name="Coleman C.E."/>
        </authorList>
    </citation>
    <scope>NUCLEOTIDE SEQUENCE [LARGE SCALE GENOMIC DNA]</scope>
    <source>
        <strain evidence="4 5">CCB06</strain>
        <tissue evidence="4">Mycelium</tissue>
    </source>
</reference>
<proteinExistence type="predicted"/>
<dbReference type="PROSITE" id="PS00463">
    <property type="entry name" value="ZN2_CY6_FUNGAL_1"/>
    <property type="match status" value="1"/>
</dbReference>
<feature type="compositionally biased region" description="Polar residues" evidence="2">
    <location>
        <begin position="165"/>
        <end position="174"/>
    </location>
</feature>
<keyword evidence="5" id="KW-1185">Reference proteome</keyword>
<evidence type="ECO:0000313" key="4">
    <source>
        <dbReference type="EMBL" id="RMZ66110.1"/>
    </source>
</evidence>
<dbReference type="InterPro" id="IPR036864">
    <property type="entry name" value="Zn2-C6_fun-type_DNA-bd_sf"/>
</dbReference>
<feature type="region of interest" description="Disordered" evidence="2">
    <location>
        <begin position="154"/>
        <end position="214"/>
    </location>
</feature>
<dbReference type="Gene3D" id="4.10.240.10">
    <property type="entry name" value="Zn(2)-C6 fungal-type DNA-binding domain"/>
    <property type="match status" value="1"/>
</dbReference>
<evidence type="ECO:0000256" key="2">
    <source>
        <dbReference type="SAM" id="MobiDB-lite"/>
    </source>
</evidence>
<evidence type="ECO:0000259" key="3">
    <source>
        <dbReference type="PROSITE" id="PS50048"/>
    </source>
</evidence>
<dbReference type="Proteomes" id="UP000265663">
    <property type="component" value="Unassembled WGS sequence"/>
</dbReference>
<dbReference type="CDD" id="cd00067">
    <property type="entry name" value="GAL4"/>
    <property type="match status" value="1"/>
</dbReference>
<dbReference type="OrthoDB" id="3946756at2759"/>
<feature type="domain" description="Zn(2)-C6 fungal-type" evidence="3">
    <location>
        <begin position="16"/>
        <end position="50"/>
    </location>
</feature>
<dbReference type="EMBL" id="KE747806">
    <property type="protein sequence ID" value="RMZ66110.1"/>
    <property type="molecule type" value="Genomic_DNA"/>
</dbReference>
<dbReference type="PROSITE" id="PS50048">
    <property type="entry name" value="ZN2_CY6_FUNGAL_2"/>
    <property type="match status" value="1"/>
</dbReference>
<dbReference type="Pfam" id="PF00172">
    <property type="entry name" value="Zn_clus"/>
    <property type="match status" value="1"/>
</dbReference>
<gene>
    <name evidence="4" type="ORF">GMOD_00005179</name>
</gene>
<accession>A0A3M7LV90</accession>
<keyword evidence="1" id="KW-0539">Nucleus</keyword>
<dbReference type="GO" id="GO:0000981">
    <property type="term" value="F:DNA-binding transcription factor activity, RNA polymerase II-specific"/>
    <property type="evidence" value="ECO:0007669"/>
    <property type="project" value="InterPro"/>
</dbReference>
<dbReference type="SUPFAM" id="SSF57701">
    <property type="entry name" value="Zn2/Cys6 DNA-binding domain"/>
    <property type="match status" value="1"/>
</dbReference>
<evidence type="ECO:0000313" key="5">
    <source>
        <dbReference type="Proteomes" id="UP000265663"/>
    </source>
</evidence>
<sequence length="489" mass="54004">MVPGPSMSVLPPTRQSCDRCHKQKLRCKRPDNSDTDSCERCLRKGAECTYSSSLPKGRPSSYRLDHGSPEPGYASIEWALVPSDRVEALEHHEVPCTTNPTDLVGDCMPMTISDGGSPDFWAQFMRGEEDNTTIAGIMSDIDMTFNAASVPQQASPVIQGKTPGPANQQYNNTKFVDHRDVNSYQQQGQQRRQRHRSRTVHQPSPPAETALQNSDKDIISSPKEQGHLDQSILHLSQLSARLSSLLSSSRDYPSTTNNASVFCSDENPALLQLQNNISALFESITVWLAHGPGHLQAVQAGTNESCPSNQSQLMNHILSASFEMTQVIQHLRTITTGELTPPPSAGNTPQETLSESNQHPYCTVRYLVVVCVTLLLNTYIGIVISLQDSADALKTHEWESSQSQSRCPSDSAVYTWTKMGCIKVQFVGMVQMCSSFMRRQIGVSEMLMPNQATSSDISGANPSWDAVGKLKVEFEERLRKLQKCLDMVD</sequence>
<name>A0A3M7LV90_9PLEO</name>
<dbReference type="AlphaFoldDB" id="A0A3M7LV90"/>
<dbReference type="InterPro" id="IPR001138">
    <property type="entry name" value="Zn2Cys6_DnaBD"/>
</dbReference>
<protein>
    <recommendedName>
        <fullName evidence="3">Zn(2)-C6 fungal-type domain-containing protein</fullName>
    </recommendedName>
</protein>